<evidence type="ECO:0000259" key="3">
    <source>
        <dbReference type="Pfam" id="PF00892"/>
    </source>
</evidence>
<accession>A0AAE3DX17</accession>
<feature type="transmembrane region" description="Helical" evidence="2">
    <location>
        <begin position="113"/>
        <end position="131"/>
    </location>
</feature>
<comment type="caution">
    <text evidence="4">The sequence shown here is derived from an EMBL/GenBank/DDBJ whole genome shotgun (WGS) entry which is preliminary data.</text>
</comment>
<dbReference type="RefSeq" id="WP_022229705.1">
    <property type="nucleotide sequence ID" value="NZ_JAJEQM010000001.1"/>
</dbReference>
<protein>
    <submittedName>
        <fullName evidence="4">DMT family transporter</fullName>
    </submittedName>
</protein>
<sequence length="280" mass="31442">MWIGLVCLYGVLKGVRDIIKKKAMEKNSAMEVLFFYTFISFLFVTPSVKNALSIDFHYIGFVMIKSAIIFIAWICSFKAIKKLPIGFYGIMDMSRVIFATVLGVTVLGEVMTGHKIAGMALVLVGLLFVNAKGKGLGEEKTKPIYIVLVLISCLCNAVSELLDKMLMQSMNSGQLQFWYMFFMVILYLGYMIVTKTKIDFRTIYKNYWILILSVLFVIGDKALFIACSKQESTVVAMTLIKQCSVMITIIGGRIVFKEKRTLYKMVCAAVIIAGIVFAVM</sequence>
<feature type="transmembrane region" description="Helical" evidence="2">
    <location>
        <begin position="232"/>
        <end position="250"/>
    </location>
</feature>
<keyword evidence="5" id="KW-1185">Reference proteome</keyword>
<keyword evidence="2" id="KW-0812">Transmembrane</keyword>
<dbReference type="SUPFAM" id="SSF103481">
    <property type="entry name" value="Multidrug resistance efflux transporter EmrE"/>
    <property type="match status" value="2"/>
</dbReference>
<dbReference type="AlphaFoldDB" id="A0AAE3DX17"/>
<feature type="domain" description="EamA" evidence="3">
    <location>
        <begin position="2"/>
        <end position="130"/>
    </location>
</feature>
<comment type="similarity">
    <text evidence="1">Belongs to the EamA transporter family.</text>
</comment>
<dbReference type="EMBL" id="JAJEQM010000001">
    <property type="protein sequence ID" value="MCC2209411.1"/>
    <property type="molecule type" value="Genomic_DNA"/>
</dbReference>
<evidence type="ECO:0000256" key="1">
    <source>
        <dbReference type="ARBA" id="ARBA00007362"/>
    </source>
</evidence>
<dbReference type="Pfam" id="PF00892">
    <property type="entry name" value="EamA"/>
    <property type="match status" value="2"/>
</dbReference>
<dbReference type="InterPro" id="IPR000620">
    <property type="entry name" value="EamA_dom"/>
</dbReference>
<evidence type="ECO:0000256" key="2">
    <source>
        <dbReference type="SAM" id="Phobius"/>
    </source>
</evidence>
<feature type="transmembrane region" description="Helical" evidence="2">
    <location>
        <begin position="177"/>
        <end position="194"/>
    </location>
</feature>
<keyword evidence="2" id="KW-0472">Membrane</keyword>
<dbReference type="PANTHER" id="PTHR22911:SF137">
    <property type="entry name" value="SOLUTE CARRIER FAMILY 35 MEMBER G2-RELATED"/>
    <property type="match status" value="1"/>
</dbReference>
<feature type="transmembrane region" description="Helical" evidence="2">
    <location>
        <begin position="87"/>
        <end position="107"/>
    </location>
</feature>
<feature type="transmembrane region" description="Helical" evidence="2">
    <location>
        <begin position="143"/>
        <end position="162"/>
    </location>
</feature>
<gene>
    <name evidence="4" type="ORF">LKE05_01165</name>
</gene>
<reference evidence="4 5" key="1">
    <citation type="submission" date="2021-10" db="EMBL/GenBank/DDBJ databases">
        <title>Anaerobic single-cell dispensing facilitates the cultivation of human gut bacteria.</title>
        <authorList>
            <person name="Afrizal A."/>
        </authorList>
    </citation>
    <scope>NUCLEOTIDE SEQUENCE [LARGE SCALE GENOMIC DNA]</scope>
    <source>
        <strain evidence="4 5">CLA-AA-H232</strain>
    </source>
</reference>
<keyword evidence="2" id="KW-1133">Transmembrane helix</keyword>
<proteinExistence type="inferred from homology"/>
<name>A0AAE3DX17_9FIRM</name>
<dbReference type="GO" id="GO:0016020">
    <property type="term" value="C:membrane"/>
    <property type="evidence" value="ECO:0007669"/>
    <property type="project" value="InterPro"/>
</dbReference>
<dbReference type="Proteomes" id="UP001198242">
    <property type="component" value="Unassembled WGS sequence"/>
</dbReference>
<feature type="domain" description="EamA" evidence="3">
    <location>
        <begin position="145"/>
        <end position="279"/>
    </location>
</feature>
<evidence type="ECO:0000313" key="4">
    <source>
        <dbReference type="EMBL" id="MCC2209411.1"/>
    </source>
</evidence>
<feature type="transmembrane region" description="Helical" evidence="2">
    <location>
        <begin position="206"/>
        <end position="226"/>
    </location>
</feature>
<dbReference type="PANTHER" id="PTHR22911">
    <property type="entry name" value="ACYL-MALONYL CONDENSING ENZYME-RELATED"/>
    <property type="match status" value="1"/>
</dbReference>
<dbReference type="Gene3D" id="1.10.3730.20">
    <property type="match status" value="2"/>
</dbReference>
<feature type="transmembrane region" description="Helical" evidence="2">
    <location>
        <begin position="262"/>
        <end position="279"/>
    </location>
</feature>
<feature type="transmembrane region" description="Helical" evidence="2">
    <location>
        <begin position="56"/>
        <end position="75"/>
    </location>
</feature>
<evidence type="ECO:0000313" key="5">
    <source>
        <dbReference type="Proteomes" id="UP001198242"/>
    </source>
</evidence>
<feature type="transmembrane region" description="Helical" evidence="2">
    <location>
        <begin position="28"/>
        <end position="44"/>
    </location>
</feature>
<organism evidence="4 5">
    <name type="scientific">Hominilimicola fabiformis</name>
    <dbReference type="NCBI Taxonomy" id="2885356"/>
    <lineage>
        <taxon>Bacteria</taxon>
        <taxon>Bacillati</taxon>
        <taxon>Bacillota</taxon>
        <taxon>Clostridia</taxon>
        <taxon>Eubacteriales</taxon>
        <taxon>Oscillospiraceae</taxon>
        <taxon>Hominilimicola</taxon>
    </lineage>
</organism>
<dbReference type="InterPro" id="IPR037185">
    <property type="entry name" value="EmrE-like"/>
</dbReference>